<reference evidence="9 10" key="1">
    <citation type="journal article" date="2016" name="Nat. Commun.">
        <title>Thousands of microbial genomes shed light on interconnected biogeochemical processes in an aquifer system.</title>
        <authorList>
            <person name="Anantharaman K."/>
            <person name="Brown C.T."/>
            <person name="Hug L.A."/>
            <person name="Sharon I."/>
            <person name="Castelle C.J."/>
            <person name="Probst A.J."/>
            <person name="Thomas B.C."/>
            <person name="Singh A."/>
            <person name="Wilkins M.J."/>
            <person name="Karaoz U."/>
            <person name="Brodie E.L."/>
            <person name="Williams K.H."/>
            <person name="Hubbard S.S."/>
            <person name="Banfield J.F."/>
        </authorList>
    </citation>
    <scope>NUCLEOTIDE SEQUENCE [LARGE SCALE GENOMIC DNA]</scope>
</reference>
<evidence type="ECO:0000259" key="8">
    <source>
        <dbReference type="Pfam" id="PF21982"/>
    </source>
</evidence>
<accession>A0A1F4ZAL2</accession>
<dbReference type="STRING" id="1797259.A2989_00315"/>
<dbReference type="Pfam" id="PF21981">
    <property type="entry name" value="RecX_HTH3"/>
    <property type="match status" value="1"/>
</dbReference>
<gene>
    <name evidence="5" type="primary">recX</name>
    <name evidence="9" type="ORF">A2989_00315</name>
</gene>
<sequence length="131" mass="15253">MNLIDSALKFLSFRPRSRAEVERFLKTKTSDTTSINQTISKLEKSNLINDEDFAKWLIESRSRSRPRGVRLLSQELKQKGINVDVKIDEPELAQKALAKKHPKSREQAIRFLQYRGFSWDTIAKVVKKSYN</sequence>
<evidence type="ECO:0000256" key="4">
    <source>
        <dbReference type="ARBA" id="ARBA00022490"/>
    </source>
</evidence>
<dbReference type="PANTHER" id="PTHR33602">
    <property type="entry name" value="REGULATORY PROTEIN RECX FAMILY PROTEIN"/>
    <property type="match status" value="1"/>
</dbReference>
<feature type="domain" description="RecX first three-helical" evidence="8">
    <location>
        <begin position="5"/>
        <end position="42"/>
    </location>
</feature>
<dbReference type="Proteomes" id="UP000177080">
    <property type="component" value="Unassembled WGS sequence"/>
</dbReference>
<dbReference type="Gene3D" id="1.10.10.10">
    <property type="entry name" value="Winged helix-like DNA-binding domain superfamily/Winged helix DNA-binding domain"/>
    <property type="match status" value="3"/>
</dbReference>
<comment type="function">
    <text evidence="5">Modulates RecA activity.</text>
</comment>
<proteinExistence type="inferred from homology"/>
<evidence type="ECO:0000313" key="10">
    <source>
        <dbReference type="Proteomes" id="UP000177080"/>
    </source>
</evidence>
<dbReference type="AlphaFoldDB" id="A0A1F4ZAL2"/>
<feature type="domain" description="RecX second three-helical" evidence="6">
    <location>
        <begin position="49"/>
        <end position="82"/>
    </location>
</feature>
<dbReference type="Pfam" id="PF02631">
    <property type="entry name" value="RecX_HTH2"/>
    <property type="match status" value="1"/>
</dbReference>
<evidence type="ECO:0000259" key="6">
    <source>
        <dbReference type="Pfam" id="PF02631"/>
    </source>
</evidence>
<dbReference type="HAMAP" id="MF_01114">
    <property type="entry name" value="RecX"/>
    <property type="match status" value="1"/>
</dbReference>
<dbReference type="InterPro" id="IPR053925">
    <property type="entry name" value="RecX_HTH_3rd"/>
</dbReference>
<keyword evidence="4 5" id="KW-0963">Cytoplasm</keyword>
<dbReference type="InterPro" id="IPR036388">
    <property type="entry name" value="WH-like_DNA-bd_sf"/>
</dbReference>
<dbReference type="InterPro" id="IPR053924">
    <property type="entry name" value="RecX_HTH_2nd"/>
</dbReference>
<dbReference type="GO" id="GO:0005737">
    <property type="term" value="C:cytoplasm"/>
    <property type="evidence" value="ECO:0007669"/>
    <property type="project" value="UniProtKB-SubCell"/>
</dbReference>
<evidence type="ECO:0000313" key="9">
    <source>
        <dbReference type="EMBL" id="OGD03262.1"/>
    </source>
</evidence>
<comment type="caution">
    <text evidence="9">The sequence shown here is derived from an EMBL/GenBank/DDBJ whole genome shotgun (WGS) entry which is preliminary data.</text>
</comment>
<evidence type="ECO:0000256" key="5">
    <source>
        <dbReference type="HAMAP-Rule" id="MF_01114"/>
    </source>
</evidence>
<dbReference type="InterPro" id="IPR003783">
    <property type="entry name" value="Regulatory_RecX"/>
</dbReference>
<dbReference type="InterPro" id="IPR053926">
    <property type="entry name" value="RecX_HTH_1st"/>
</dbReference>
<evidence type="ECO:0000256" key="1">
    <source>
        <dbReference type="ARBA" id="ARBA00004496"/>
    </source>
</evidence>
<dbReference type="GO" id="GO:0006282">
    <property type="term" value="P:regulation of DNA repair"/>
    <property type="evidence" value="ECO:0007669"/>
    <property type="project" value="UniProtKB-UniRule"/>
</dbReference>
<feature type="domain" description="RecX third three-helical" evidence="7">
    <location>
        <begin position="91"/>
        <end position="126"/>
    </location>
</feature>
<dbReference type="Pfam" id="PF21982">
    <property type="entry name" value="RecX_HTH1"/>
    <property type="match status" value="1"/>
</dbReference>
<dbReference type="PANTHER" id="PTHR33602:SF1">
    <property type="entry name" value="REGULATORY PROTEIN RECX FAMILY PROTEIN"/>
    <property type="match status" value="1"/>
</dbReference>
<name>A0A1F4ZAL2_9BACT</name>
<comment type="similarity">
    <text evidence="2 5">Belongs to the RecX family.</text>
</comment>
<evidence type="ECO:0000256" key="2">
    <source>
        <dbReference type="ARBA" id="ARBA00009695"/>
    </source>
</evidence>
<protein>
    <recommendedName>
        <fullName evidence="3 5">Regulatory protein RecX</fullName>
    </recommendedName>
</protein>
<organism evidence="9 10">
    <name type="scientific">Candidatus Amesbacteria bacterium RIFCSPLOWO2_01_FULL_48_25</name>
    <dbReference type="NCBI Taxonomy" id="1797259"/>
    <lineage>
        <taxon>Bacteria</taxon>
        <taxon>Candidatus Amesiibacteriota</taxon>
    </lineage>
</organism>
<evidence type="ECO:0000256" key="3">
    <source>
        <dbReference type="ARBA" id="ARBA00018111"/>
    </source>
</evidence>
<dbReference type="EMBL" id="MEXN01000007">
    <property type="protein sequence ID" value="OGD03262.1"/>
    <property type="molecule type" value="Genomic_DNA"/>
</dbReference>
<evidence type="ECO:0000259" key="7">
    <source>
        <dbReference type="Pfam" id="PF21981"/>
    </source>
</evidence>
<comment type="subcellular location">
    <subcellularLocation>
        <location evidence="1 5">Cytoplasm</location>
    </subcellularLocation>
</comment>